<feature type="compositionally biased region" description="Acidic residues" evidence="2">
    <location>
        <begin position="2992"/>
        <end position="3001"/>
    </location>
</feature>
<accession>Q23R31</accession>
<dbReference type="InterPro" id="IPR006212">
    <property type="entry name" value="Furin_repeat"/>
</dbReference>
<feature type="transmembrane region" description="Helical" evidence="3">
    <location>
        <begin position="2544"/>
        <end position="2564"/>
    </location>
</feature>
<dbReference type="InParanoid" id="Q23R31"/>
<keyword evidence="4" id="KW-0732">Signal</keyword>
<dbReference type="InterPro" id="IPR011050">
    <property type="entry name" value="Pectin_lyase_fold/virulence"/>
</dbReference>
<dbReference type="InterPro" id="IPR001680">
    <property type="entry name" value="WD40_rpt"/>
</dbReference>
<feature type="compositionally biased region" description="Basic and acidic residues" evidence="2">
    <location>
        <begin position="3347"/>
        <end position="3356"/>
    </location>
</feature>
<feature type="transmembrane region" description="Helical" evidence="3">
    <location>
        <begin position="2756"/>
        <end position="2778"/>
    </location>
</feature>
<dbReference type="InterPro" id="IPR036322">
    <property type="entry name" value="WD40_repeat_dom_sf"/>
</dbReference>
<dbReference type="SUPFAM" id="SSF50998">
    <property type="entry name" value="Quinoprotein alcohol dehydrogenase-like"/>
    <property type="match status" value="1"/>
</dbReference>
<dbReference type="OrthoDB" id="295386at2759"/>
<protein>
    <submittedName>
        <fullName evidence="5">Transmembrane protein, putative</fullName>
    </submittedName>
</protein>
<keyword evidence="3 5" id="KW-0812">Transmembrane</keyword>
<organism evidence="5 6">
    <name type="scientific">Tetrahymena thermophila (strain SB210)</name>
    <dbReference type="NCBI Taxonomy" id="312017"/>
    <lineage>
        <taxon>Eukaryota</taxon>
        <taxon>Sar</taxon>
        <taxon>Alveolata</taxon>
        <taxon>Ciliophora</taxon>
        <taxon>Intramacronucleata</taxon>
        <taxon>Oligohymenophorea</taxon>
        <taxon>Hymenostomatida</taxon>
        <taxon>Tetrahymenina</taxon>
        <taxon>Tetrahymenidae</taxon>
        <taxon>Tetrahymena</taxon>
    </lineage>
</organism>
<evidence type="ECO:0000256" key="3">
    <source>
        <dbReference type="SAM" id="Phobius"/>
    </source>
</evidence>
<dbReference type="STRING" id="312017.Q23R31"/>
<keyword evidence="1" id="KW-0853">WD repeat</keyword>
<feature type="transmembrane region" description="Helical" evidence="3">
    <location>
        <begin position="2732"/>
        <end position="2750"/>
    </location>
</feature>
<feature type="transmembrane region" description="Helical" evidence="3">
    <location>
        <begin position="2620"/>
        <end position="2641"/>
    </location>
</feature>
<evidence type="ECO:0000256" key="2">
    <source>
        <dbReference type="SAM" id="MobiDB-lite"/>
    </source>
</evidence>
<dbReference type="InterPro" id="IPR009030">
    <property type="entry name" value="Growth_fac_rcpt_cys_sf"/>
</dbReference>
<dbReference type="InterPro" id="IPR011047">
    <property type="entry name" value="Quinoprotein_ADH-like_sf"/>
</dbReference>
<dbReference type="InterPro" id="IPR015943">
    <property type="entry name" value="WD40/YVTN_repeat-like_dom_sf"/>
</dbReference>
<feature type="chain" id="PRO_5004201888" evidence="4">
    <location>
        <begin position="17"/>
        <end position="3474"/>
    </location>
</feature>
<dbReference type="PROSITE" id="PS50082">
    <property type="entry name" value="WD_REPEATS_2"/>
    <property type="match status" value="1"/>
</dbReference>
<sequence length="3474" mass="407826">MVKFLVLFCIIRFTLSQICSNFCLQCNNRQLLCEQCQEGFVVNNQNGKCQSNCKYGQYYYLETNQCVSICPDKYYNDDDSFTCRQLQNCPFLSEQGLQFFDEFRLSVTLQDLVVTAGVSYLYDDFTLKIFNATNGKYLGYLDGHDSEVLMLNVIESTQQLLSISENQMIWWNLYYGQMDYVIEFGQLDENQQISPNQIQSNKNSTYMYSLDKGIQIYYDEQIIILMLNPKQFGILYHQNMRNDLTSTKNIQQFQQYFQLFETCHISAIKGFFKIQDDIICSYSSQQIITWDIKQNKTISGSKGVCNFDKQIIQRVIKLNEQQNILQFTNDPYLQIYDVDLNLCIQVEYDPPPLNDKDNKFIIEDILVFDQIQKLIIVRTKKSIFFYKLQEYIDTLNDNKIYYTFIQIGEQNSNNVFIQIIPNFNYVLVLQSSGLLNYFLVTQTDDSIGLDLIGIIDFQFNQQMYITDIHFQKESLTTILIGKGIICAKFNSADNDKFFDYEIISSLKNISPQLNGHRSQINGIVIDRVFKNRIITYSSDGSFKIWQMLEDISHIDGFTPVNSQGGYLEKASLLFDQYHPECNIIESSKCPWGVINLEQIEQNLILTQYSDNFIIIWEYYEDTISFKFRYSLGDESIKLNNYQYNKDLKYLLICSEQQLVIFDTQNDGEVIFKEANVYHRGYFFKGDISYDNNYTLVYLINLGANFQFMAYYYDINTKQFTLQKQNIFRNKYIYSEIFSDNVIICVTANYLYYQLKINPDHIRVSMRFSIAYFTRDPESSKTFLLIRNGMVGIGDAPKFKYFSITSSSFTLKCTAIAKNPLILFYFQNNVYYQGYNHVLGINEKFEVVFYMVLDYTISSINVDSNNSKLFIGFQNGKIYHGSYVKQQINTRDTIANLNMPFYSTSLRQLFYRGTTSVLKKDLFTNQLVEFNYSGNQTVHKQKLEGYLVDEINNFLITFSKETSTCLYRWSLQNPQQNQKISDSDTKGISKIFLDLKGDILIGYSENWQDPNNYQFDFIVWQYSTLKKLYINQSHKLFFEDLKKDELPENISQMEYIVRQIIYMPNNQTIVSLNSYFNVFVYYYTIDQSDQITINNVVKLFYDDQSNYLYAKIVDNLSQAIQIYDLQFKLKSTKVEHIFEIRDIIFSGDKAIIYDIQTILILDRQNLQQIQKFSTVNPKVTSLIISSKLNLAIVWNNFMTDNVLSDKIGIFELTTGKSIYELQPQSITDYGNTNLVYLEESTCQLYYTRTTGNIYSFNVCELYNSGVYSANMQNILNIIYIPEFNYLSTINSNQACLTRVESSISSKQRFSSLYSQKNNNYFMNKASDKIYYIDFDSSVWQLNNKNYNFGYISQLDKIQFSKQYNNYFYVITKNHLYQYDLDFTLIRSIEIHLKNIYFSGDYIFFQNQNFVLCKLNIKDFSLDSTFQISLSYYIYDFFVLESFNEFIFYDGSQKIYRYNYVTNQKVYEEPVLQPFQKGYFFRQLNMIIHIQKNSDIIFYYNLTANMKSQDSANIYQFKNSDFQSVATQKLFFDKDNLNLIISYADNTIRVFKLSLVDNLIQSLNLIKTIPQPSVTNILRIKIKNQNIQMFLPWQVIEYDRQTFIQKNNFNSSQVFQNLQDYSISKDYPNYGIILQQDSIRMINVQQQKIISKFDLSYPQLTSYQIQEQIYQFDIELKGISNGVFFKYNFLIPKQVSIINQNTSYKECYFSLSIYYQKEIDMYNSKVQFDGKKQNGDLKQLNIKSDTFYEEPLKEVQIQNYILDITDSGFMTFNKATKKVTFKDLKFTGNCKNSTLNFQNMDYVILENIIFDSIDLDNNSTLLKLTNLQFVLLKNITFTNITLHHTAKLILLKNIFRFFIANLTINGMNLYNPESTSIIQISNIKNGFIKDSFLSDLKLVEPNNKKGIYFLIDLQGNSMLSIQTLTYQNSSYISLINSQNSYEQDQKIYFRVLDQVSLSELDVFNIKNLRQSLIYATGHQVTLQKCNFQNIDCFECEGGIANFHQINILSIFNSIFDSAKAKNGGAIAILESRFNQSSIQDCNFYNNSAQSSGGAIYLKMSDLEFIGNIVENNTALIGGGIRYIGIQPKFVEKIQKDKENKKLNQFISNRASLHSQDYGSYLYSATVQSNLDLIEIPKKKYLGEENLEINQINQQDLVIKEYEIHDFQSGGTIDLSFQIVDVENKPINFDLDNVYEKKYLAEVIDEIQKVQVKATVENNDIKIYGQYITNYQQYDMQNLQFSIKEMQIISMPSTSNSIFLEVPAIKRVINSNQIFQNGPFYIKIVIYFRKCVQGEIYTPSSNMYFCGECKVGTYSLEEPIKEKSDLQICNRCPAEADHCFRNKIKLKNGYWRISNQTDSIIKCSNNPLNCVGDEEKGYCKIGHYGPLCEECDVNGIVWGKKYVTDGRYNCVDCTELQNDFKYFLPSIIVGILMVFYMVISIRIAIDISTRIIVGYYLRKMNIISISKSAFMDTTNMNMKAMMNYMQIALLVNTFDVELPEFFKILPEYVGQPISNFLYTLDCFLNEIANEDFPVVYIRTIWSLAMPILYIFGMGIIYFFLILCRFTKHSKQHIISGLVFLIFFFQPSMISNLLRVMSCRKIDNKRYILADVTQSCYSQTHILYIFYICIPGIIMWGLLIPLFILRKLYQNKSNLDNALVRIPYGFLYQDYKQDKYYWEFLKSYMKILFVVIHNFYGDPYNNQLVLTMIIMLIYQVALIIMKPYQMRYFQNIEQRSMGVLIVIVTMNIFLYNRPSIVQQQIFYVTVLAIHNFYQLFLIWCVVKAKYKIIYNQNKEKIQLLLKKYFPWFLRLIQMKETNSMKVFKNWKRIRNEIIIAKKKKQKLIQQKNVKIYFDDELEQEREKVKKIPITISQLSMRAELSSHKNLQHDNCSCDNLDIISQRSFIMRDHISIISPQNYNKDQQNSFLIKSPTSQNEPLFSPKYQSSRKNSLFIDSSAKSSFRSQYDDNKTNNRQFDRLFEALMLQKKIQSQNETIQGDDEEEEDFNQVRDPSTYSNQRQYLIYNNLSKVPTILIQAQASENQLKSLKIQNFNQINEEESLVLNDSPLLLPQKNINSFQPKYSNFSQNQNIFENQNNLFNQERMKSSLKNMNINKQQNQKLRLKNDNSEQYESVCENEPYSPFNLNNFLQFKQLSSLMDKNQKYFGKEDQNSQALSSSDKKSQQNLSILKKNQIEQVINNTEKQNLERYYQDQDDQLDNKKQIIQLKNQSQHMNSFSQFDQDQSQSMEQHQKNINSIQPKQFNFNKLQTQVLSQSLHVEKNQEIIMNQQNICKLQDQLELAEQNEQEEQDFKKAQTQVDQNFEDQAIKDLNQIRQNDVVENSNSQNNNQNTETDKNEEQKSNKQAQLDILFGDIEAQPKSFLNKLKVTSEYYNKVDLVNHDWINSSNSIKTFKNDDRFDVYTLKNNLASNVIAKNIQTDPDSAIQQQDYFSSRIQEISSNFDGNGVLINILSIGLKRCN</sequence>
<feature type="region of interest" description="Disordered" evidence="2">
    <location>
        <begin position="3227"/>
        <end position="3247"/>
    </location>
</feature>
<dbReference type="CDD" id="cd00064">
    <property type="entry name" value="FU"/>
    <property type="match status" value="1"/>
</dbReference>
<feature type="transmembrane region" description="Helical" evidence="3">
    <location>
        <begin position="2700"/>
        <end position="2720"/>
    </location>
</feature>
<feature type="repeat" description="WD" evidence="1">
    <location>
        <begin position="513"/>
        <end position="547"/>
    </location>
</feature>
<evidence type="ECO:0000256" key="1">
    <source>
        <dbReference type="PROSITE-ProRule" id="PRU00221"/>
    </source>
</evidence>
<feature type="region of interest" description="Disordered" evidence="2">
    <location>
        <begin position="3333"/>
        <end position="3357"/>
    </location>
</feature>
<feature type="region of interest" description="Disordered" evidence="2">
    <location>
        <begin position="2986"/>
        <end position="3007"/>
    </location>
</feature>
<feature type="compositionally biased region" description="Low complexity" evidence="2">
    <location>
        <begin position="3333"/>
        <end position="3346"/>
    </location>
</feature>
<keyword evidence="3" id="KW-1133">Transmembrane helix</keyword>
<feature type="signal peptide" evidence="4">
    <location>
        <begin position="1"/>
        <end position="16"/>
    </location>
</feature>
<dbReference type="SMART" id="SM00320">
    <property type="entry name" value="WD40"/>
    <property type="match status" value="3"/>
</dbReference>
<dbReference type="SUPFAM" id="SSF57184">
    <property type="entry name" value="Growth factor receptor domain"/>
    <property type="match status" value="1"/>
</dbReference>
<feature type="transmembrane region" description="Helical" evidence="3">
    <location>
        <begin position="2570"/>
        <end position="2592"/>
    </location>
</feature>
<dbReference type="PANTHER" id="PTHR11319">
    <property type="entry name" value="G PROTEIN-COUPLED RECEPTOR-RELATED"/>
    <property type="match status" value="1"/>
</dbReference>
<feature type="transmembrane region" description="Helical" evidence="3">
    <location>
        <begin position="2419"/>
        <end position="2442"/>
    </location>
</feature>
<evidence type="ECO:0000313" key="5">
    <source>
        <dbReference type="EMBL" id="EAR99010.3"/>
    </source>
</evidence>
<dbReference type="Gene3D" id="2.130.10.10">
    <property type="entry name" value="YVTN repeat-like/Quinoprotein amine dehydrogenase"/>
    <property type="match status" value="1"/>
</dbReference>
<proteinExistence type="predicted"/>
<dbReference type="GeneID" id="7841735"/>
<feature type="compositionally biased region" description="Low complexity" evidence="2">
    <location>
        <begin position="3230"/>
        <end position="3241"/>
    </location>
</feature>
<dbReference type="SUPFAM" id="SSF82171">
    <property type="entry name" value="DPP6 N-terminal domain-like"/>
    <property type="match status" value="1"/>
</dbReference>
<dbReference type="SUPFAM" id="SSF51126">
    <property type="entry name" value="Pectin lyase-like"/>
    <property type="match status" value="1"/>
</dbReference>
<dbReference type="RefSeq" id="XP_001019255.3">
    <property type="nucleotide sequence ID" value="XM_001019255.3"/>
</dbReference>
<dbReference type="eggNOG" id="ENOG502SFTV">
    <property type="taxonomic scope" value="Eukaryota"/>
</dbReference>
<dbReference type="SUPFAM" id="SSF50978">
    <property type="entry name" value="WD40 repeat-like"/>
    <property type="match status" value="2"/>
</dbReference>
<gene>
    <name evidence="5" type="ORF">TTHERM_00850520</name>
</gene>
<dbReference type="HOGENOM" id="CLU_225217_0_0_1"/>
<evidence type="ECO:0000256" key="4">
    <source>
        <dbReference type="SAM" id="SignalP"/>
    </source>
</evidence>
<reference evidence="6" key="1">
    <citation type="journal article" date="2006" name="PLoS Biol.">
        <title>Macronuclear genome sequence of the ciliate Tetrahymena thermophila, a model eukaryote.</title>
        <authorList>
            <person name="Eisen J.A."/>
            <person name="Coyne R.S."/>
            <person name="Wu M."/>
            <person name="Wu D."/>
            <person name="Thiagarajan M."/>
            <person name="Wortman J.R."/>
            <person name="Badger J.H."/>
            <person name="Ren Q."/>
            <person name="Amedeo P."/>
            <person name="Jones K.M."/>
            <person name="Tallon L.J."/>
            <person name="Delcher A.L."/>
            <person name="Salzberg S.L."/>
            <person name="Silva J.C."/>
            <person name="Haas B.J."/>
            <person name="Majoros W.H."/>
            <person name="Farzad M."/>
            <person name="Carlton J.M."/>
            <person name="Smith R.K. Jr."/>
            <person name="Garg J."/>
            <person name="Pearlman R.E."/>
            <person name="Karrer K.M."/>
            <person name="Sun L."/>
            <person name="Manning G."/>
            <person name="Elde N.C."/>
            <person name="Turkewitz A.P."/>
            <person name="Asai D.J."/>
            <person name="Wilkes D.E."/>
            <person name="Wang Y."/>
            <person name="Cai H."/>
            <person name="Collins K."/>
            <person name="Stewart B.A."/>
            <person name="Lee S.R."/>
            <person name="Wilamowska K."/>
            <person name="Weinberg Z."/>
            <person name="Ruzzo W.L."/>
            <person name="Wloga D."/>
            <person name="Gaertig J."/>
            <person name="Frankel J."/>
            <person name="Tsao C.-C."/>
            <person name="Gorovsky M.A."/>
            <person name="Keeling P.J."/>
            <person name="Waller R.F."/>
            <person name="Patron N.J."/>
            <person name="Cherry J.M."/>
            <person name="Stover N.A."/>
            <person name="Krieger C.J."/>
            <person name="del Toro C."/>
            <person name="Ryder H.F."/>
            <person name="Williamson S.C."/>
            <person name="Barbeau R.A."/>
            <person name="Hamilton E.P."/>
            <person name="Orias E."/>
        </authorList>
    </citation>
    <scope>NUCLEOTIDE SEQUENCE [LARGE SCALE GENOMIC DNA]</scope>
    <source>
        <strain evidence="6">SB210</strain>
    </source>
</reference>
<dbReference type="PANTHER" id="PTHR11319:SF35">
    <property type="entry name" value="OUTER MEMBRANE PROTEIN PMPC-RELATED"/>
    <property type="match status" value="1"/>
</dbReference>
<keyword evidence="3" id="KW-0472">Membrane</keyword>
<name>Q23R31_TETTS</name>
<dbReference type="EMBL" id="GG662645">
    <property type="protein sequence ID" value="EAR99010.3"/>
    <property type="molecule type" value="Genomic_DNA"/>
</dbReference>
<dbReference type="Proteomes" id="UP000009168">
    <property type="component" value="Unassembled WGS sequence"/>
</dbReference>
<keyword evidence="6" id="KW-1185">Reference proteome</keyword>
<dbReference type="KEGG" id="tet:TTHERM_00850520"/>
<evidence type="ECO:0000313" key="6">
    <source>
        <dbReference type="Proteomes" id="UP000009168"/>
    </source>
</evidence>